<gene>
    <name evidence="2" type="ORF">BAE44_0010944</name>
</gene>
<dbReference type="STRING" id="888268.A0A1E5VSH6"/>
<feature type="signal peptide" evidence="1">
    <location>
        <begin position="1"/>
        <end position="27"/>
    </location>
</feature>
<organism evidence="2 3">
    <name type="scientific">Dichanthelium oligosanthes</name>
    <dbReference type="NCBI Taxonomy" id="888268"/>
    <lineage>
        <taxon>Eukaryota</taxon>
        <taxon>Viridiplantae</taxon>
        <taxon>Streptophyta</taxon>
        <taxon>Embryophyta</taxon>
        <taxon>Tracheophyta</taxon>
        <taxon>Spermatophyta</taxon>
        <taxon>Magnoliopsida</taxon>
        <taxon>Liliopsida</taxon>
        <taxon>Poales</taxon>
        <taxon>Poaceae</taxon>
        <taxon>PACMAD clade</taxon>
        <taxon>Panicoideae</taxon>
        <taxon>Panicodae</taxon>
        <taxon>Paniceae</taxon>
        <taxon>Dichantheliinae</taxon>
        <taxon>Dichanthelium</taxon>
    </lineage>
</organism>
<keyword evidence="1" id="KW-0732">Signal</keyword>
<name>A0A1E5VSH6_9POAL</name>
<reference evidence="2 3" key="1">
    <citation type="submission" date="2016-09" db="EMBL/GenBank/DDBJ databases">
        <title>The draft genome of Dichanthelium oligosanthes: A C3 panicoid grass species.</title>
        <authorList>
            <person name="Studer A.J."/>
            <person name="Schnable J.C."/>
            <person name="Brutnell T.P."/>
        </authorList>
    </citation>
    <scope>NUCLEOTIDE SEQUENCE [LARGE SCALE GENOMIC DNA]</scope>
    <source>
        <strain evidence="3">cv. Kellogg 1175</strain>
        <tissue evidence="2">Leaf</tissue>
    </source>
</reference>
<dbReference type="PANTHER" id="PTHR35546">
    <property type="entry name" value="F-BOX PROTEIN INTERACTION DOMAIN PROTEIN-RELATED"/>
    <property type="match status" value="1"/>
</dbReference>
<evidence type="ECO:0000313" key="3">
    <source>
        <dbReference type="Proteomes" id="UP000095767"/>
    </source>
</evidence>
<accession>A0A1E5VSH6</accession>
<dbReference type="Proteomes" id="UP000095767">
    <property type="component" value="Unassembled WGS sequence"/>
</dbReference>
<dbReference type="InterPro" id="IPR055290">
    <property type="entry name" value="At3g26010-like"/>
</dbReference>
<dbReference type="EMBL" id="LWDX02030992">
    <property type="protein sequence ID" value="OEL28042.1"/>
    <property type="molecule type" value="Genomic_DNA"/>
</dbReference>
<dbReference type="OrthoDB" id="605328at2759"/>
<evidence type="ECO:0000256" key="1">
    <source>
        <dbReference type="SAM" id="SignalP"/>
    </source>
</evidence>
<dbReference type="AlphaFoldDB" id="A0A1E5VSH6"/>
<protein>
    <recommendedName>
        <fullName evidence="4">F-box domain-containing protein</fullName>
    </recommendedName>
</protein>
<evidence type="ECO:0000313" key="2">
    <source>
        <dbReference type="EMBL" id="OEL28042.1"/>
    </source>
</evidence>
<dbReference type="PANTHER" id="PTHR35546:SF80">
    <property type="entry name" value="F-BOX DOMAIN CONTAINING PROTEIN EXPRESSED"/>
    <property type="match status" value="1"/>
</dbReference>
<feature type="chain" id="PRO_5009188493" description="F-box domain-containing protein" evidence="1">
    <location>
        <begin position="28"/>
        <end position="182"/>
    </location>
</feature>
<keyword evidence="3" id="KW-1185">Reference proteome</keyword>
<evidence type="ECO:0008006" key="4">
    <source>
        <dbReference type="Google" id="ProtNLM"/>
    </source>
</evidence>
<sequence length="182" mass="20975">MPYRSLCRFKCVSRSWLALCSVPCVRGRCPQTLSGFFFRTYKAHQFYIHFVNASGRCPPMEDPRLFFLPTSHRNVYFVDSCNGLLLCDRQNVVSDGQNLNPAVGSRYFVCNPATQNWIDLPNVEPMERLYPTIRLGFDPAVSSHFRVFLVVHVPDDFDLKDEVMGLQIYSAETRGWAYTQSE</sequence>
<comment type="caution">
    <text evidence="2">The sequence shown here is derived from an EMBL/GenBank/DDBJ whole genome shotgun (WGS) entry which is preliminary data.</text>
</comment>
<proteinExistence type="predicted"/>